<dbReference type="AlphaFoldDB" id="A0A1M6TVT0"/>
<comment type="pathway">
    <text evidence="3">Cofactor biosynthesis; tetrahydrofolylpolyglutamate biosynthesis.</text>
</comment>
<evidence type="ECO:0000313" key="22">
    <source>
        <dbReference type="Proteomes" id="UP000183997"/>
    </source>
</evidence>
<dbReference type="InterPro" id="IPR018109">
    <property type="entry name" value="Folylpolyglutamate_synth_CS"/>
</dbReference>
<evidence type="ECO:0000256" key="4">
    <source>
        <dbReference type="ARBA" id="ARBA00008276"/>
    </source>
</evidence>
<dbReference type="GO" id="GO:0046872">
    <property type="term" value="F:metal ion binding"/>
    <property type="evidence" value="ECO:0007669"/>
    <property type="project" value="UniProtKB-KW"/>
</dbReference>
<evidence type="ECO:0000256" key="3">
    <source>
        <dbReference type="ARBA" id="ARBA00005150"/>
    </source>
</evidence>
<evidence type="ECO:0000259" key="20">
    <source>
        <dbReference type="Pfam" id="PF08245"/>
    </source>
</evidence>
<name>A0A1M6TVT0_9FIRM</name>
<evidence type="ECO:0000313" key="21">
    <source>
        <dbReference type="EMBL" id="SHK61132.1"/>
    </source>
</evidence>
<keyword evidence="12 18" id="KW-0067">ATP-binding</keyword>
<feature type="domain" description="Mur ligase central" evidence="20">
    <location>
        <begin position="53"/>
        <end position="280"/>
    </location>
</feature>
<evidence type="ECO:0000256" key="6">
    <source>
        <dbReference type="ARBA" id="ARBA00013023"/>
    </source>
</evidence>
<dbReference type="InterPro" id="IPR013221">
    <property type="entry name" value="Mur_ligase_cen"/>
</dbReference>
<dbReference type="PANTHER" id="PTHR11136:SF0">
    <property type="entry name" value="DIHYDROFOLATE SYNTHETASE-RELATED"/>
    <property type="match status" value="1"/>
</dbReference>
<dbReference type="EMBL" id="FRAR01000018">
    <property type="protein sequence ID" value="SHK61132.1"/>
    <property type="molecule type" value="Genomic_DNA"/>
</dbReference>
<evidence type="ECO:0000256" key="8">
    <source>
        <dbReference type="ARBA" id="ARBA00019357"/>
    </source>
</evidence>
<dbReference type="NCBIfam" id="TIGR01499">
    <property type="entry name" value="folC"/>
    <property type="match status" value="1"/>
</dbReference>
<dbReference type="GO" id="GO:0005524">
    <property type="term" value="F:ATP binding"/>
    <property type="evidence" value="ECO:0007669"/>
    <property type="project" value="UniProtKB-KW"/>
</dbReference>
<dbReference type="PIRSF" id="PIRSF001563">
    <property type="entry name" value="Folylpolyglu_synth"/>
    <property type="match status" value="1"/>
</dbReference>
<evidence type="ECO:0000259" key="19">
    <source>
        <dbReference type="Pfam" id="PF02875"/>
    </source>
</evidence>
<dbReference type="STRING" id="1121421.SAMN02745123_02465"/>
<keyword evidence="9 18" id="KW-0436">Ligase</keyword>
<protein>
    <recommendedName>
        <fullName evidence="8">Dihydrofolate synthase/folylpolyglutamate synthase</fullName>
        <ecNumber evidence="6">6.3.2.12</ecNumber>
        <ecNumber evidence="7">6.3.2.17</ecNumber>
    </recommendedName>
    <alternativeName>
        <fullName evidence="15">Tetrahydrofolylpolyglutamate synthase</fullName>
    </alternativeName>
</protein>
<keyword evidence="14" id="KW-0289">Folate biosynthesis</keyword>
<dbReference type="InterPro" id="IPR036565">
    <property type="entry name" value="Mur-like_cat_sf"/>
</dbReference>
<comment type="catalytic activity">
    <reaction evidence="17">
        <text>7,8-dihydropteroate + L-glutamate + ATP = 7,8-dihydrofolate + ADP + phosphate + H(+)</text>
        <dbReference type="Rhea" id="RHEA:23584"/>
        <dbReference type="ChEBI" id="CHEBI:15378"/>
        <dbReference type="ChEBI" id="CHEBI:17839"/>
        <dbReference type="ChEBI" id="CHEBI:29985"/>
        <dbReference type="ChEBI" id="CHEBI:30616"/>
        <dbReference type="ChEBI" id="CHEBI:43474"/>
        <dbReference type="ChEBI" id="CHEBI:57451"/>
        <dbReference type="ChEBI" id="CHEBI:456216"/>
        <dbReference type="EC" id="6.3.2.12"/>
    </reaction>
</comment>
<evidence type="ECO:0000256" key="15">
    <source>
        <dbReference type="ARBA" id="ARBA00030592"/>
    </source>
</evidence>
<evidence type="ECO:0000256" key="2">
    <source>
        <dbReference type="ARBA" id="ARBA00004799"/>
    </source>
</evidence>
<dbReference type="SUPFAM" id="SSF53623">
    <property type="entry name" value="MurD-like peptide ligases, catalytic domain"/>
    <property type="match status" value="1"/>
</dbReference>
<dbReference type="Pfam" id="PF02875">
    <property type="entry name" value="Mur_ligase_C"/>
    <property type="match status" value="1"/>
</dbReference>
<comment type="catalytic activity">
    <reaction evidence="16">
        <text>(6S)-5,6,7,8-tetrahydrofolyl-(gamma-L-Glu)(n) + L-glutamate + ATP = (6S)-5,6,7,8-tetrahydrofolyl-(gamma-L-Glu)(n+1) + ADP + phosphate + H(+)</text>
        <dbReference type="Rhea" id="RHEA:10580"/>
        <dbReference type="Rhea" id="RHEA-COMP:14738"/>
        <dbReference type="Rhea" id="RHEA-COMP:14740"/>
        <dbReference type="ChEBI" id="CHEBI:15378"/>
        <dbReference type="ChEBI" id="CHEBI:29985"/>
        <dbReference type="ChEBI" id="CHEBI:30616"/>
        <dbReference type="ChEBI" id="CHEBI:43474"/>
        <dbReference type="ChEBI" id="CHEBI:141005"/>
        <dbReference type="ChEBI" id="CHEBI:456216"/>
        <dbReference type="EC" id="6.3.2.17"/>
    </reaction>
</comment>
<comment type="cofactor">
    <cofactor evidence="1">
        <name>Mg(2+)</name>
        <dbReference type="ChEBI" id="CHEBI:18420"/>
    </cofactor>
</comment>
<feature type="domain" description="Mur ligase C-terminal" evidence="19">
    <location>
        <begin position="307"/>
        <end position="426"/>
    </location>
</feature>
<comment type="subunit">
    <text evidence="5">Monomer.</text>
</comment>
<dbReference type="EC" id="6.3.2.17" evidence="7"/>
<dbReference type="Gene3D" id="3.40.1190.10">
    <property type="entry name" value="Mur-like, catalytic domain"/>
    <property type="match status" value="1"/>
</dbReference>
<keyword evidence="22" id="KW-1185">Reference proteome</keyword>
<evidence type="ECO:0000256" key="14">
    <source>
        <dbReference type="ARBA" id="ARBA00022909"/>
    </source>
</evidence>
<proteinExistence type="inferred from homology"/>
<dbReference type="InterPro" id="IPR036615">
    <property type="entry name" value="Mur_ligase_C_dom_sf"/>
</dbReference>
<evidence type="ECO:0000256" key="5">
    <source>
        <dbReference type="ARBA" id="ARBA00011245"/>
    </source>
</evidence>
<evidence type="ECO:0000256" key="11">
    <source>
        <dbReference type="ARBA" id="ARBA00022741"/>
    </source>
</evidence>
<dbReference type="Proteomes" id="UP000183997">
    <property type="component" value="Unassembled WGS sequence"/>
</dbReference>
<evidence type="ECO:0000256" key="17">
    <source>
        <dbReference type="ARBA" id="ARBA00049161"/>
    </source>
</evidence>
<gene>
    <name evidence="21" type="ORF">SAMN02745123_02465</name>
</gene>
<dbReference type="PANTHER" id="PTHR11136">
    <property type="entry name" value="FOLYLPOLYGLUTAMATE SYNTHASE-RELATED"/>
    <property type="match status" value="1"/>
</dbReference>
<evidence type="ECO:0000256" key="10">
    <source>
        <dbReference type="ARBA" id="ARBA00022723"/>
    </source>
</evidence>
<dbReference type="PROSITE" id="PS01012">
    <property type="entry name" value="FOLYLPOLYGLU_SYNT_2"/>
    <property type="match status" value="1"/>
</dbReference>
<dbReference type="InterPro" id="IPR004101">
    <property type="entry name" value="Mur_ligase_C"/>
</dbReference>
<evidence type="ECO:0000256" key="16">
    <source>
        <dbReference type="ARBA" id="ARBA00047493"/>
    </source>
</evidence>
<keyword evidence="10" id="KW-0479">Metal-binding</keyword>
<evidence type="ECO:0000256" key="1">
    <source>
        <dbReference type="ARBA" id="ARBA00001946"/>
    </source>
</evidence>
<dbReference type="Gene3D" id="3.90.190.20">
    <property type="entry name" value="Mur ligase, C-terminal domain"/>
    <property type="match status" value="1"/>
</dbReference>
<evidence type="ECO:0000256" key="18">
    <source>
        <dbReference type="PIRNR" id="PIRNR001563"/>
    </source>
</evidence>
<evidence type="ECO:0000256" key="7">
    <source>
        <dbReference type="ARBA" id="ARBA00013025"/>
    </source>
</evidence>
<evidence type="ECO:0000256" key="12">
    <source>
        <dbReference type="ARBA" id="ARBA00022840"/>
    </source>
</evidence>
<dbReference type="InterPro" id="IPR001645">
    <property type="entry name" value="Folylpolyglutamate_synth"/>
</dbReference>
<keyword evidence="13" id="KW-0460">Magnesium</keyword>
<evidence type="ECO:0000256" key="13">
    <source>
        <dbReference type="ARBA" id="ARBA00022842"/>
    </source>
</evidence>
<evidence type="ECO:0000256" key="9">
    <source>
        <dbReference type="ARBA" id="ARBA00022598"/>
    </source>
</evidence>
<dbReference type="Pfam" id="PF08245">
    <property type="entry name" value="Mur_ligase_M"/>
    <property type="match status" value="1"/>
</dbReference>
<keyword evidence="11 18" id="KW-0547">Nucleotide-binding</keyword>
<reference evidence="22" key="1">
    <citation type="submission" date="2016-11" db="EMBL/GenBank/DDBJ databases">
        <authorList>
            <person name="Varghese N."/>
            <person name="Submissions S."/>
        </authorList>
    </citation>
    <scope>NUCLEOTIDE SEQUENCE [LARGE SCALE GENOMIC DNA]</scope>
    <source>
        <strain evidence="22">DSM 10349</strain>
    </source>
</reference>
<organism evidence="21 22">
    <name type="scientific">Desulforamulus aeronauticus DSM 10349</name>
    <dbReference type="NCBI Taxonomy" id="1121421"/>
    <lineage>
        <taxon>Bacteria</taxon>
        <taxon>Bacillati</taxon>
        <taxon>Bacillota</taxon>
        <taxon>Clostridia</taxon>
        <taxon>Eubacteriales</taxon>
        <taxon>Peptococcaceae</taxon>
        <taxon>Desulforamulus</taxon>
    </lineage>
</organism>
<dbReference type="GO" id="GO:0008841">
    <property type="term" value="F:dihydrofolate synthase activity"/>
    <property type="evidence" value="ECO:0007669"/>
    <property type="project" value="UniProtKB-EC"/>
</dbReference>
<dbReference type="SUPFAM" id="SSF53244">
    <property type="entry name" value="MurD-like peptide ligases, peptide-binding domain"/>
    <property type="match status" value="1"/>
</dbReference>
<comment type="similarity">
    <text evidence="4 18">Belongs to the folylpolyglutamate synthase family.</text>
</comment>
<sequence>MAAQLEKTDNSYDQAIDYLKSLTKFGMNLGLTRIEELLRRLGNPHGHLAIIHIGGTNGKGSTTAMIASILKTAGYKTGMFSSPHLHSYTERFLINGEPIAERALAKLIERAKPHLENMVAEGFEHPTEFEVSTALALLYFAEEKTDYVVLEVGLGGAIDSTNVVTPLISVITNISLDHMDYLGNTVEEIAQVKAGIIKPGVPVVTAAKGTALQIIRETAVTKGSRLIEVTRDVTWSVLDKDVKTGCQQFVIDGLQNKYHVSLPLLGKHQQSNAATAVAAVEMLFHGSGHHLPAAAIVEGLRIVHWPGRLEWVEGSPLVVIDGAHNYAGAKALKQALSEYFTGRGMIFVLGMLADKERAKVVAELAPLGRAVVVTRSNNPRAGDWTELATYLREYLSDVQCIENVGEAIEAAVAMARPDEVVCITGSLYMIAEARQALGLSLR</sequence>
<dbReference type="FunFam" id="3.40.1190.10:FF:000004">
    <property type="entry name" value="Dihydrofolate synthase/folylpolyglutamate synthase"/>
    <property type="match status" value="1"/>
</dbReference>
<dbReference type="PROSITE" id="PS01011">
    <property type="entry name" value="FOLYLPOLYGLU_SYNT_1"/>
    <property type="match status" value="1"/>
</dbReference>
<dbReference type="GO" id="GO:0046656">
    <property type="term" value="P:folic acid biosynthetic process"/>
    <property type="evidence" value="ECO:0007669"/>
    <property type="project" value="UniProtKB-KW"/>
</dbReference>
<dbReference type="EC" id="6.3.2.12" evidence="6"/>
<dbReference type="GO" id="GO:0004326">
    <property type="term" value="F:tetrahydrofolylpolyglutamate synthase activity"/>
    <property type="evidence" value="ECO:0007669"/>
    <property type="project" value="UniProtKB-EC"/>
</dbReference>
<comment type="pathway">
    <text evidence="2">Cofactor biosynthesis; tetrahydrofolate biosynthesis; 7,8-dihydrofolate from 2-amino-4-hydroxy-6-hydroxymethyl-7,8-dihydropteridine diphosphate and 4-aminobenzoate: step 2/2.</text>
</comment>
<dbReference type="GO" id="GO:0005737">
    <property type="term" value="C:cytoplasm"/>
    <property type="evidence" value="ECO:0007669"/>
    <property type="project" value="TreeGrafter"/>
</dbReference>
<accession>A0A1M6TVT0</accession>